<proteinExistence type="predicted"/>
<evidence type="ECO:0000313" key="1">
    <source>
        <dbReference type="EMBL" id="MDI3349911.1"/>
    </source>
</evidence>
<evidence type="ECO:0000313" key="2">
    <source>
        <dbReference type="Proteomes" id="UP001162175"/>
    </source>
</evidence>
<dbReference type="Proteomes" id="UP001162175">
    <property type="component" value="Unassembled WGS sequence"/>
</dbReference>
<dbReference type="EMBL" id="JAPFAR010000158">
    <property type="protein sequence ID" value="MDI3349911.1"/>
    <property type="molecule type" value="Genomic_DNA"/>
</dbReference>
<gene>
    <name evidence="1" type="ORF">DCBHLPFO_00669</name>
</gene>
<dbReference type="AlphaFoldDB" id="A0AA43U0C2"/>
<sequence length="178" mass="20932">MNEIQDLTYRITAGPNGTKMVHLYNVPGGRFDFANMRRNNKVWYWYYDTIDRDTCLKNNKDIVKLPSDIETEELTWGSLNKPAQNWVRKYLIAFAKEGLARIWGKFSGDLQVPDSQVKLDYNSLLTEARDEKSKLVEELMQRLERLRPEKILERKGNEAENLNKSLKYRPMISPFNVI</sequence>
<reference evidence="1" key="1">
    <citation type="submission" date="2022-11" db="EMBL/GenBank/DDBJ databases">
        <title>Draft genome of Mycoplasma arginini isolated from fly.</title>
        <authorList>
            <person name="Severgnini M."/>
            <person name="Gioia G."/>
            <person name="Cremonesi P."/>
            <person name="Moroni P."/>
            <person name="Addis M.F."/>
            <person name="Castiglioni B."/>
        </authorList>
    </citation>
    <scope>NUCLEOTIDE SEQUENCE</scope>
    <source>
        <strain evidence="1">QMP CG1-1632</strain>
    </source>
</reference>
<protein>
    <submittedName>
        <fullName evidence="1">Uncharacterized protein</fullName>
    </submittedName>
</protein>
<accession>A0AA43U0C2</accession>
<organism evidence="1 2">
    <name type="scientific">Mycoplasmopsis arginini</name>
    <name type="common">Mycoplasma arginini</name>
    <dbReference type="NCBI Taxonomy" id="2094"/>
    <lineage>
        <taxon>Bacteria</taxon>
        <taxon>Bacillati</taxon>
        <taxon>Mycoplasmatota</taxon>
        <taxon>Mycoplasmoidales</taxon>
        <taxon>Metamycoplasmataceae</taxon>
        <taxon>Mycoplasmopsis</taxon>
    </lineage>
</organism>
<name>A0AA43U0C2_MYCAR</name>
<comment type="caution">
    <text evidence="1">The sequence shown here is derived from an EMBL/GenBank/DDBJ whole genome shotgun (WGS) entry which is preliminary data.</text>
</comment>